<dbReference type="Proteomes" id="UP000236291">
    <property type="component" value="Unassembled WGS sequence"/>
</dbReference>
<protein>
    <submittedName>
        <fullName evidence="2">Uncharacterized protein</fullName>
    </submittedName>
</protein>
<sequence>MKRKKTKSGLNCGTKSENKCKNGNRKGSRPDARHRGEKGKPVSDGNSGGVFRQLSGDSNQAC</sequence>
<organism evidence="2 3">
    <name type="scientific">Trifolium pratense</name>
    <name type="common">Red clover</name>
    <dbReference type="NCBI Taxonomy" id="57577"/>
    <lineage>
        <taxon>Eukaryota</taxon>
        <taxon>Viridiplantae</taxon>
        <taxon>Streptophyta</taxon>
        <taxon>Embryophyta</taxon>
        <taxon>Tracheophyta</taxon>
        <taxon>Spermatophyta</taxon>
        <taxon>Magnoliopsida</taxon>
        <taxon>eudicotyledons</taxon>
        <taxon>Gunneridae</taxon>
        <taxon>Pentapetalae</taxon>
        <taxon>rosids</taxon>
        <taxon>fabids</taxon>
        <taxon>Fabales</taxon>
        <taxon>Fabaceae</taxon>
        <taxon>Papilionoideae</taxon>
        <taxon>50 kb inversion clade</taxon>
        <taxon>NPAAA clade</taxon>
        <taxon>Hologalegina</taxon>
        <taxon>IRL clade</taxon>
        <taxon>Trifolieae</taxon>
        <taxon>Trifolium</taxon>
    </lineage>
</organism>
<gene>
    <name evidence="2" type="ORF">L195_g037148</name>
</gene>
<reference evidence="2 3" key="1">
    <citation type="journal article" date="2014" name="Am. J. Bot.">
        <title>Genome assembly and annotation for red clover (Trifolium pratense; Fabaceae).</title>
        <authorList>
            <person name="Istvanek J."/>
            <person name="Jaros M."/>
            <person name="Krenek A."/>
            <person name="Repkova J."/>
        </authorList>
    </citation>
    <scope>NUCLEOTIDE SEQUENCE [LARGE SCALE GENOMIC DNA]</scope>
    <source>
        <strain evidence="3">cv. Tatra</strain>
        <tissue evidence="2">Young leaves</tissue>
    </source>
</reference>
<reference evidence="2 3" key="2">
    <citation type="journal article" date="2017" name="Front. Plant Sci.">
        <title>Gene Classification and Mining of Molecular Markers Useful in Red Clover (Trifolium pratense) Breeding.</title>
        <authorList>
            <person name="Istvanek J."/>
            <person name="Dluhosova J."/>
            <person name="Dluhos P."/>
            <person name="Patkova L."/>
            <person name="Nedelnik J."/>
            <person name="Repkova J."/>
        </authorList>
    </citation>
    <scope>NUCLEOTIDE SEQUENCE [LARGE SCALE GENOMIC DNA]</scope>
    <source>
        <strain evidence="3">cv. Tatra</strain>
        <tissue evidence="2">Young leaves</tissue>
    </source>
</reference>
<name>A0A2K3LRH3_TRIPR</name>
<dbReference type="AlphaFoldDB" id="A0A2K3LRH3"/>
<feature type="compositionally biased region" description="Basic and acidic residues" evidence="1">
    <location>
        <begin position="28"/>
        <end position="41"/>
    </location>
</feature>
<feature type="region of interest" description="Disordered" evidence="1">
    <location>
        <begin position="1"/>
        <end position="62"/>
    </location>
</feature>
<accession>A0A2K3LRH3</accession>
<evidence type="ECO:0000256" key="1">
    <source>
        <dbReference type="SAM" id="MobiDB-lite"/>
    </source>
</evidence>
<evidence type="ECO:0000313" key="3">
    <source>
        <dbReference type="Proteomes" id="UP000236291"/>
    </source>
</evidence>
<proteinExistence type="predicted"/>
<comment type="caution">
    <text evidence="2">The sequence shown here is derived from an EMBL/GenBank/DDBJ whole genome shotgun (WGS) entry which is preliminary data.</text>
</comment>
<dbReference type="EMBL" id="ASHM01039300">
    <property type="protein sequence ID" value="PNX81132.1"/>
    <property type="molecule type" value="Genomic_DNA"/>
</dbReference>
<evidence type="ECO:0000313" key="2">
    <source>
        <dbReference type="EMBL" id="PNX81132.1"/>
    </source>
</evidence>